<reference evidence="1" key="1">
    <citation type="submission" date="2024-02" db="EMBL/GenBank/DDBJ databases">
        <title>Bacteria isolated from the canopy kelp, Nereocystis luetkeana.</title>
        <authorList>
            <person name="Pfister C.A."/>
            <person name="Younker I.T."/>
            <person name="Light S.H."/>
        </authorList>
    </citation>
    <scope>NUCLEOTIDE SEQUENCE</scope>
    <source>
        <strain evidence="1">TN.2.01</strain>
    </source>
</reference>
<evidence type="ECO:0000313" key="1">
    <source>
        <dbReference type="EMBL" id="MEL0604907.1"/>
    </source>
</evidence>
<dbReference type="Proteomes" id="UP001374952">
    <property type="component" value="Unassembled WGS sequence"/>
</dbReference>
<organism evidence="1 2">
    <name type="scientific">Pseudoalteromonas undina</name>
    <dbReference type="NCBI Taxonomy" id="43660"/>
    <lineage>
        <taxon>Bacteria</taxon>
        <taxon>Pseudomonadati</taxon>
        <taxon>Pseudomonadota</taxon>
        <taxon>Gammaproteobacteria</taxon>
        <taxon>Alteromonadales</taxon>
        <taxon>Pseudoalteromonadaceae</taxon>
        <taxon>Pseudoalteromonas</taxon>
    </lineage>
</organism>
<keyword evidence="2" id="KW-1185">Reference proteome</keyword>
<evidence type="ECO:0000313" key="2">
    <source>
        <dbReference type="Proteomes" id="UP001374952"/>
    </source>
</evidence>
<gene>
    <name evidence="1" type="ORF">V6250_12085</name>
</gene>
<dbReference type="EMBL" id="JBAKAX010000012">
    <property type="protein sequence ID" value="MEL0604907.1"/>
    <property type="molecule type" value="Genomic_DNA"/>
</dbReference>
<accession>A0ACC6R5H9</accession>
<protein>
    <submittedName>
        <fullName evidence="1">DUF3530 family protein</fullName>
    </submittedName>
</protein>
<sequence length="316" mass="35258">MIFARLIKKTLHSVCCCSALCLSAYASAAEHISPPALSSIENSDIKRLLPNDEIKPILAGDTEFLSLYSEYMSREFRGIVLLIPDWNSTPTSNAGMSYLRKALTNLGYTTYAMTVPDIDWQASNMAAPAQSATQSTKPAQNEAPTETVQNNSDDAATAAQEPHFVNAIDLVSDEVLSNYKTNLIMRYEALYQNAMSEPNNIVVIAQGTSAGVLLEYYANFPDSRIDAFISLSSYLPNTQRNKGLAQTSSLVTPALLDIYYANDNTDILMSLKNRQRWVNRNAKFDYRQRQLFGLRDAPEQHARLSKIIDGFLRRLF</sequence>
<proteinExistence type="predicted"/>
<comment type="caution">
    <text evidence="1">The sequence shown here is derived from an EMBL/GenBank/DDBJ whole genome shotgun (WGS) entry which is preliminary data.</text>
</comment>
<name>A0ACC6R5H9_9GAMM</name>